<dbReference type="EMBL" id="BOPH01000163">
    <property type="protein sequence ID" value="GIJ75516.1"/>
    <property type="molecule type" value="Genomic_DNA"/>
</dbReference>
<dbReference type="RefSeq" id="WP_239161117.1">
    <property type="nucleotide sequence ID" value="NZ_BOPH01000163.1"/>
</dbReference>
<dbReference type="Proteomes" id="UP000635606">
    <property type="component" value="Unassembled WGS sequence"/>
</dbReference>
<dbReference type="InterPro" id="IPR053852">
    <property type="entry name" value="DUF6910"/>
</dbReference>
<accession>A0A8J4A9L0</accession>
<reference evidence="1" key="1">
    <citation type="submission" date="2021-01" db="EMBL/GenBank/DDBJ databases">
        <title>Whole genome shotgun sequence of Virgisporangium ochraceum NBRC 16418.</title>
        <authorList>
            <person name="Komaki H."/>
            <person name="Tamura T."/>
        </authorList>
    </citation>
    <scope>NUCLEOTIDE SEQUENCE</scope>
    <source>
        <strain evidence="1">NBRC 16418</strain>
    </source>
</reference>
<comment type="caution">
    <text evidence="1">The sequence shown here is derived from an EMBL/GenBank/DDBJ whole genome shotgun (WGS) entry which is preliminary data.</text>
</comment>
<evidence type="ECO:0000313" key="2">
    <source>
        <dbReference type="Proteomes" id="UP000635606"/>
    </source>
</evidence>
<sequence length="299" mass="30826">MDRAGLTVRIEVEHETALRFDDGSPVRSASAIAPFGDGWLIAQDDATHAAWHRPTGTTPVRVLDAVDGLEVFGVAAGTKHLKPDFEAACEAPAGVLLLGSGSTPRRMRASTVALNAMGPAFAVTDLTPLYGAVAHALGLPAEHLNLEGACVAGGRVRWFQRGNAAAGIASASVDVDLLTAAPGRATVDPHSVRRYDLGAIDGADLAITDAVTLPDGRILVSAAAEDTPNPFDDGPVVASALAVLDGDRVDAVTPLPERAGPTLKVEGLALCGAGPRVLAVVDRDDPSTPSTMLRLRLHL</sequence>
<dbReference type="AlphaFoldDB" id="A0A8J4A9L0"/>
<name>A0A8J4A9L0_9ACTN</name>
<proteinExistence type="predicted"/>
<organism evidence="1 2">
    <name type="scientific">Virgisporangium ochraceum</name>
    <dbReference type="NCBI Taxonomy" id="65505"/>
    <lineage>
        <taxon>Bacteria</taxon>
        <taxon>Bacillati</taxon>
        <taxon>Actinomycetota</taxon>
        <taxon>Actinomycetes</taxon>
        <taxon>Micromonosporales</taxon>
        <taxon>Micromonosporaceae</taxon>
        <taxon>Virgisporangium</taxon>
    </lineage>
</organism>
<gene>
    <name evidence="1" type="ORF">Voc01_104330</name>
</gene>
<protein>
    <submittedName>
        <fullName evidence="1">Uncharacterized protein</fullName>
    </submittedName>
</protein>
<dbReference type="Pfam" id="PF21851">
    <property type="entry name" value="DUF6910"/>
    <property type="match status" value="1"/>
</dbReference>
<keyword evidence="2" id="KW-1185">Reference proteome</keyword>
<evidence type="ECO:0000313" key="1">
    <source>
        <dbReference type="EMBL" id="GIJ75516.1"/>
    </source>
</evidence>